<dbReference type="AlphaFoldDB" id="A0AAI8VQW8"/>
<proteinExistence type="predicted"/>
<dbReference type="Proteomes" id="UP001295740">
    <property type="component" value="Unassembled WGS sequence"/>
</dbReference>
<comment type="caution">
    <text evidence="3">The sequence shown here is derived from an EMBL/GenBank/DDBJ whole genome shotgun (WGS) entry which is preliminary data.</text>
</comment>
<reference evidence="3" key="1">
    <citation type="submission" date="2023-10" db="EMBL/GenBank/DDBJ databases">
        <authorList>
            <person name="Hackl T."/>
        </authorList>
    </citation>
    <scope>NUCLEOTIDE SEQUENCE</scope>
</reference>
<dbReference type="SMART" id="SM00355">
    <property type="entry name" value="ZnF_C2H2"/>
    <property type="match status" value="3"/>
</dbReference>
<feature type="compositionally biased region" description="Polar residues" evidence="1">
    <location>
        <begin position="89"/>
        <end position="102"/>
    </location>
</feature>
<organism evidence="3 4">
    <name type="scientific">Anthostomella pinea</name>
    <dbReference type="NCBI Taxonomy" id="933095"/>
    <lineage>
        <taxon>Eukaryota</taxon>
        <taxon>Fungi</taxon>
        <taxon>Dikarya</taxon>
        <taxon>Ascomycota</taxon>
        <taxon>Pezizomycotina</taxon>
        <taxon>Sordariomycetes</taxon>
        <taxon>Xylariomycetidae</taxon>
        <taxon>Xylariales</taxon>
        <taxon>Xylariaceae</taxon>
        <taxon>Anthostomella</taxon>
    </lineage>
</organism>
<evidence type="ECO:0000313" key="3">
    <source>
        <dbReference type="EMBL" id="CAJ2509099.1"/>
    </source>
</evidence>
<evidence type="ECO:0000259" key="2">
    <source>
        <dbReference type="PROSITE" id="PS00028"/>
    </source>
</evidence>
<sequence>MTPNPSLNALRMVTERRRPYRYHHQYRSTRQRAYSDLTRRSDRRVPGPDGTTHRRALARRALVQRSIALRGDRGRRELSHATGRVRIVSSPQDDLGSSNQTPAVAGQVNQLSINEPIPSLSESPHGHATNVDQPEQGFDWNAVIPPPSARFEVIRTLTSTLMNSLPSIANNAVLDAFEATSLWASPDVVGPVLEDKLREAFASAIDDEVRRAIQEAKPAFDLALSPSSQTEDLVLSQSQTNESQNPAPDFAFPTQHHEVPQQPLARDHLCPECTKVMTRGVWYDHIRQAHMGPVCLWPGCAGQTEFTNFRGLRLHLRQHRDEQLSAEQPQEGNKERCAWPECDKAYSSETRAERHLFVHQVNIRRARDAALDAMYRINEESRGLVKGDGSTIANEN</sequence>
<evidence type="ECO:0000313" key="4">
    <source>
        <dbReference type="Proteomes" id="UP001295740"/>
    </source>
</evidence>
<feature type="region of interest" description="Disordered" evidence="1">
    <location>
        <begin position="28"/>
        <end position="53"/>
    </location>
</feature>
<dbReference type="EMBL" id="CAUWAG010000012">
    <property type="protein sequence ID" value="CAJ2509099.1"/>
    <property type="molecule type" value="Genomic_DNA"/>
</dbReference>
<protein>
    <submittedName>
        <fullName evidence="3">Uu.00g141250.m01.CDS01</fullName>
    </submittedName>
</protein>
<evidence type="ECO:0000256" key="1">
    <source>
        <dbReference type="SAM" id="MobiDB-lite"/>
    </source>
</evidence>
<name>A0AAI8VQW8_9PEZI</name>
<accession>A0AAI8VQW8</accession>
<gene>
    <name evidence="3" type="ORF">KHLLAP_LOCUS9567</name>
</gene>
<dbReference type="PROSITE" id="PS00028">
    <property type="entry name" value="ZINC_FINGER_C2H2_1"/>
    <property type="match status" value="1"/>
</dbReference>
<dbReference type="InterPro" id="IPR013087">
    <property type="entry name" value="Znf_C2H2_type"/>
</dbReference>
<feature type="compositionally biased region" description="Basic and acidic residues" evidence="1">
    <location>
        <begin position="37"/>
        <end position="46"/>
    </location>
</feature>
<keyword evidence="4" id="KW-1185">Reference proteome</keyword>
<feature type="domain" description="C2H2-type" evidence="2">
    <location>
        <begin position="337"/>
        <end position="359"/>
    </location>
</feature>
<feature type="region of interest" description="Disordered" evidence="1">
    <location>
        <begin position="80"/>
        <end position="102"/>
    </location>
</feature>